<dbReference type="InterPro" id="IPR000232">
    <property type="entry name" value="HSF_DNA-bd"/>
</dbReference>
<dbReference type="Proteomes" id="UP000692954">
    <property type="component" value="Unassembled WGS sequence"/>
</dbReference>
<gene>
    <name evidence="5" type="ORF">PSON_ATCC_30995.1.T1920012</name>
</gene>
<proteinExistence type="inferred from homology"/>
<dbReference type="AlphaFoldDB" id="A0A8S1RK85"/>
<evidence type="ECO:0000313" key="6">
    <source>
        <dbReference type="Proteomes" id="UP000692954"/>
    </source>
</evidence>
<accession>A0A8S1RK85</accession>
<protein>
    <recommendedName>
        <fullName evidence="4">HSF-type DNA-binding domain-containing protein</fullName>
    </recommendedName>
</protein>
<dbReference type="FunFam" id="1.10.10.10:FF:000334">
    <property type="entry name" value="Heat shock factor protein 2"/>
    <property type="match status" value="1"/>
</dbReference>
<evidence type="ECO:0000313" key="5">
    <source>
        <dbReference type="EMBL" id="CAD8128586.1"/>
    </source>
</evidence>
<dbReference type="GO" id="GO:0043565">
    <property type="term" value="F:sequence-specific DNA binding"/>
    <property type="evidence" value="ECO:0007669"/>
    <property type="project" value="InterPro"/>
</dbReference>
<evidence type="ECO:0000259" key="4">
    <source>
        <dbReference type="SMART" id="SM00415"/>
    </source>
</evidence>
<comment type="caution">
    <text evidence="5">The sequence shown here is derived from an EMBL/GenBank/DDBJ whole genome shotgun (WGS) entry which is preliminary data.</text>
</comment>
<organism evidence="5 6">
    <name type="scientific">Paramecium sonneborni</name>
    <dbReference type="NCBI Taxonomy" id="65129"/>
    <lineage>
        <taxon>Eukaryota</taxon>
        <taxon>Sar</taxon>
        <taxon>Alveolata</taxon>
        <taxon>Ciliophora</taxon>
        <taxon>Intramacronucleata</taxon>
        <taxon>Oligohymenophorea</taxon>
        <taxon>Peniculida</taxon>
        <taxon>Parameciidae</taxon>
        <taxon>Paramecium</taxon>
    </lineage>
</organism>
<comment type="similarity">
    <text evidence="2">Belongs to the HSF family.</text>
</comment>
<feature type="coiled-coil region" evidence="3">
    <location>
        <begin position="114"/>
        <end position="148"/>
    </location>
</feature>
<dbReference type="SMART" id="SM00415">
    <property type="entry name" value="HSF"/>
    <property type="match status" value="1"/>
</dbReference>
<keyword evidence="3" id="KW-0175">Coiled coil</keyword>
<evidence type="ECO:0000256" key="1">
    <source>
        <dbReference type="ARBA" id="ARBA00023125"/>
    </source>
</evidence>
<keyword evidence="6" id="KW-1185">Reference proteome</keyword>
<sequence length="321" mass="38600">MSNQDLNIFPHLKVNVPSFLLKTYEILENDSLSDLISWNKEGTSFIVFNQSELSSKVLANYFKHKNYPSFLRQLNMYNFKKTRNQFGQSEFRHKWFRRGLKSMLQYIKRRNQEESDLRIETKESSQELDNYKREHDNIKQIVKDIQETQLTLQKDLNFQLERSMSLTRQNQNTLQAINLTQQQFNQKYDYVTIMLTNAINNLPSLLCNFREIIKYCQDDNRIAINGTQNFQYNQLHYYPQRSHSFYYYENDPKQYLYKKGNPLALTASTQNNYLSPQHNYSQQSSQQNSPYRIQNIQMSPFYLDQRNVDQINQIQNLYQGR</sequence>
<name>A0A8S1RK85_9CILI</name>
<dbReference type="PANTHER" id="PTHR10015:SF206">
    <property type="entry name" value="HSF-TYPE DNA-BINDING DOMAIN-CONTAINING PROTEIN"/>
    <property type="match status" value="1"/>
</dbReference>
<dbReference type="PANTHER" id="PTHR10015">
    <property type="entry name" value="HEAT SHOCK TRANSCRIPTION FACTOR"/>
    <property type="match status" value="1"/>
</dbReference>
<dbReference type="EMBL" id="CAJJDN010000192">
    <property type="protein sequence ID" value="CAD8128586.1"/>
    <property type="molecule type" value="Genomic_DNA"/>
</dbReference>
<evidence type="ECO:0000256" key="3">
    <source>
        <dbReference type="SAM" id="Coils"/>
    </source>
</evidence>
<feature type="domain" description="HSF-type DNA-binding" evidence="4">
    <location>
        <begin position="15"/>
        <end position="110"/>
    </location>
</feature>
<evidence type="ECO:0000256" key="2">
    <source>
        <dbReference type="RuleBase" id="RU004020"/>
    </source>
</evidence>
<dbReference type="Pfam" id="PF00447">
    <property type="entry name" value="HSF_DNA-bind"/>
    <property type="match status" value="1"/>
</dbReference>
<keyword evidence="1" id="KW-0238">DNA-binding</keyword>
<reference evidence="5" key="1">
    <citation type="submission" date="2021-01" db="EMBL/GenBank/DDBJ databases">
        <authorList>
            <consortium name="Genoscope - CEA"/>
            <person name="William W."/>
        </authorList>
    </citation>
    <scope>NUCLEOTIDE SEQUENCE</scope>
</reference>
<dbReference type="GO" id="GO:0003700">
    <property type="term" value="F:DNA-binding transcription factor activity"/>
    <property type="evidence" value="ECO:0007669"/>
    <property type="project" value="InterPro"/>
</dbReference>
<dbReference type="OrthoDB" id="60033at2759"/>